<accession>A0A392T7C1</accession>
<proteinExistence type="predicted"/>
<comment type="caution">
    <text evidence="2">The sequence shown here is derived from an EMBL/GenBank/DDBJ whole genome shotgun (WGS) entry which is preliminary data.</text>
</comment>
<protein>
    <submittedName>
        <fullName evidence="2">Uncharacterized protein</fullName>
    </submittedName>
</protein>
<feature type="non-terminal residue" evidence="2">
    <location>
        <position position="1"/>
    </location>
</feature>
<dbReference type="AlphaFoldDB" id="A0A392T7C1"/>
<sequence>TSTLREQCTVPGLEPPKLGGVASRNQENRVPSAPGLVLLS</sequence>
<evidence type="ECO:0000313" key="3">
    <source>
        <dbReference type="Proteomes" id="UP000265520"/>
    </source>
</evidence>
<name>A0A392T7C1_9FABA</name>
<dbReference type="Proteomes" id="UP000265520">
    <property type="component" value="Unassembled WGS sequence"/>
</dbReference>
<evidence type="ECO:0000313" key="2">
    <source>
        <dbReference type="EMBL" id="MCI57001.1"/>
    </source>
</evidence>
<evidence type="ECO:0000256" key="1">
    <source>
        <dbReference type="SAM" id="MobiDB-lite"/>
    </source>
</evidence>
<feature type="region of interest" description="Disordered" evidence="1">
    <location>
        <begin position="1"/>
        <end position="40"/>
    </location>
</feature>
<organism evidence="2 3">
    <name type="scientific">Trifolium medium</name>
    <dbReference type="NCBI Taxonomy" id="97028"/>
    <lineage>
        <taxon>Eukaryota</taxon>
        <taxon>Viridiplantae</taxon>
        <taxon>Streptophyta</taxon>
        <taxon>Embryophyta</taxon>
        <taxon>Tracheophyta</taxon>
        <taxon>Spermatophyta</taxon>
        <taxon>Magnoliopsida</taxon>
        <taxon>eudicotyledons</taxon>
        <taxon>Gunneridae</taxon>
        <taxon>Pentapetalae</taxon>
        <taxon>rosids</taxon>
        <taxon>fabids</taxon>
        <taxon>Fabales</taxon>
        <taxon>Fabaceae</taxon>
        <taxon>Papilionoideae</taxon>
        <taxon>50 kb inversion clade</taxon>
        <taxon>NPAAA clade</taxon>
        <taxon>Hologalegina</taxon>
        <taxon>IRL clade</taxon>
        <taxon>Trifolieae</taxon>
        <taxon>Trifolium</taxon>
    </lineage>
</organism>
<keyword evidence="3" id="KW-1185">Reference proteome</keyword>
<dbReference type="EMBL" id="LXQA010522058">
    <property type="protein sequence ID" value="MCI57001.1"/>
    <property type="molecule type" value="Genomic_DNA"/>
</dbReference>
<reference evidence="2 3" key="1">
    <citation type="journal article" date="2018" name="Front. Plant Sci.">
        <title>Red Clover (Trifolium pratense) and Zigzag Clover (T. medium) - A Picture of Genomic Similarities and Differences.</title>
        <authorList>
            <person name="Dluhosova J."/>
            <person name="Istvanek J."/>
            <person name="Nedelnik J."/>
            <person name="Repkova J."/>
        </authorList>
    </citation>
    <scope>NUCLEOTIDE SEQUENCE [LARGE SCALE GENOMIC DNA]</scope>
    <source>
        <strain evidence="3">cv. 10/8</strain>
        <tissue evidence="2">Leaf</tissue>
    </source>
</reference>